<keyword evidence="5 7" id="KW-0472">Membrane</keyword>
<name>A0A316Z3W6_9BASI</name>
<dbReference type="EMBL" id="KZ819308">
    <property type="protein sequence ID" value="PWN94873.1"/>
    <property type="molecule type" value="Genomic_DNA"/>
</dbReference>
<reference evidence="8 9" key="1">
    <citation type="journal article" date="2018" name="Mol. Biol. Evol.">
        <title>Broad Genomic Sampling Reveals a Smut Pathogenic Ancestry of the Fungal Clade Ustilaginomycotina.</title>
        <authorList>
            <person name="Kijpornyongpan T."/>
            <person name="Mondo S.J."/>
            <person name="Barry K."/>
            <person name="Sandor L."/>
            <person name="Lee J."/>
            <person name="Lipzen A."/>
            <person name="Pangilinan J."/>
            <person name="LaButti K."/>
            <person name="Hainaut M."/>
            <person name="Henrissat B."/>
            <person name="Grigoriev I.V."/>
            <person name="Spatafora J.W."/>
            <person name="Aime M.C."/>
        </authorList>
    </citation>
    <scope>NUCLEOTIDE SEQUENCE [LARGE SCALE GENOMIC DNA]</scope>
    <source>
        <strain evidence="8 9">MCA 4186</strain>
    </source>
</reference>
<dbReference type="InterPro" id="IPR000791">
    <property type="entry name" value="Gpr1/Fun34/SatP-like"/>
</dbReference>
<comment type="similarity">
    <text evidence="2">Belongs to the acetate uptake transporter (AceTr) (TC 2.A.96) family.</text>
</comment>
<dbReference type="Proteomes" id="UP000245946">
    <property type="component" value="Unassembled WGS sequence"/>
</dbReference>
<dbReference type="NCBIfam" id="NF038013">
    <property type="entry name" value="AceTr_1"/>
    <property type="match status" value="1"/>
</dbReference>
<dbReference type="GO" id="GO:0005886">
    <property type="term" value="C:plasma membrane"/>
    <property type="evidence" value="ECO:0007669"/>
    <property type="project" value="TreeGrafter"/>
</dbReference>
<feature type="transmembrane region" description="Helical" evidence="7">
    <location>
        <begin position="222"/>
        <end position="242"/>
    </location>
</feature>
<dbReference type="InterPro" id="IPR051633">
    <property type="entry name" value="AceTr"/>
</dbReference>
<gene>
    <name evidence="8" type="ORF">FA09DRAFT_341598</name>
</gene>
<sequence>MSLLTQPAPAPALDRNSQNSREKEGPVGYQPVQEPYRTHSGHIANDDLIAVASSHRRIANPVPMAMYGFGTTLLLYSLYNLHVAGVQTPNAIVSVAICFGGFTQVLAGLWEFVSGNTFGATLFVSYGCFWWGIATLFVPFFGLTGTYDGVPNIYSPQGLGATETADAFGLYLFVWMGITLVFLFSSLRSSVAMIAFLALLTVTLGLLGGYQYMQMASLERAGGAVGCVTAFAAYWCGSSSFFTPRTTYFQLPVGDLSLKD</sequence>
<dbReference type="PANTHER" id="PTHR31123:SF1">
    <property type="entry name" value="ACCUMULATION OF DYADS PROTEIN 2-RELATED"/>
    <property type="match status" value="1"/>
</dbReference>
<evidence type="ECO:0000256" key="6">
    <source>
        <dbReference type="SAM" id="MobiDB-lite"/>
    </source>
</evidence>
<feature type="transmembrane region" description="Helical" evidence="7">
    <location>
        <begin position="122"/>
        <end position="147"/>
    </location>
</feature>
<dbReference type="Pfam" id="PF01184">
    <property type="entry name" value="Gpr1_Fun34_YaaH"/>
    <property type="match status" value="1"/>
</dbReference>
<evidence type="ECO:0000256" key="5">
    <source>
        <dbReference type="ARBA" id="ARBA00023136"/>
    </source>
</evidence>
<comment type="subcellular location">
    <subcellularLocation>
        <location evidence="1">Membrane</location>
        <topology evidence="1">Multi-pass membrane protein</topology>
    </subcellularLocation>
</comment>
<feature type="transmembrane region" description="Helical" evidence="7">
    <location>
        <begin position="62"/>
        <end position="79"/>
    </location>
</feature>
<evidence type="ECO:0000256" key="3">
    <source>
        <dbReference type="ARBA" id="ARBA00022692"/>
    </source>
</evidence>
<evidence type="ECO:0000256" key="1">
    <source>
        <dbReference type="ARBA" id="ARBA00004141"/>
    </source>
</evidence>
<dbReference type="PANTHER" id="PTHR31123">
    <property type="entry name" value="ACCUMULATION OF DYADS PROTEIN 2-RELATED"/>
    <property type="match status" value="1"/>
</dbReference>
<dbReference type="GO" id="GO:0015123">
    <property type="term" value="F:acetate transmembrane transporter activity"/>
    <property type="evidence" value="ECO:0007669"/>
    <property type="project" value="TreeGrafter"/>
</dbReference>
<keyword evidence="9" id="KW-1185">Reference proteome</keyword>
<evidence type="ECO:0000313" key="9">
    <source>
        <dbReference type="Proteomes" id="UP000245946"/>
    </source>
</evidence>
<evidence type="ECO:0000256" key="4">
    <source>
        <dbReference type="ARBA" id="ARBA00022989"/>
    </source>
</evidence>
<keyword evidence="4 7" id="KW-1133">Transmembrane helix</keyword>
<evidence type="ECO:0000256" key="2">
    <source>
        <dbReference type="ARBA" id="ARBA00005587"/>
    </source>
</evidence>
<organism evidence="8 9">
    <name type="scientific">Tilletiopsis washingtonensis</name>
    <dbReference type="NCBI Taxonomy" id="58919"/>
    <lineage>
        <taxon>Eukaryota</taxon>
        <taxon>Fungi</taxon>
        <taxon>Dikarya</taxon>
        <taxon>Basidiomycota</taxon>
        <taxon>Ustilaginomycotina</taxon>
        <taxon>Exobasidiomycetes</taxon>
        <taxon>Entylomatales</taxon>
        <taxon>Entylomatales incertae sedis</taxon>
        <taxon>Tilletiopsis</taxon>
    </lineage>
</organism>
<keyword evidence="3 7" id="KW-0812">Transmembrane</keyword>
<feature type="transmembrane region" description="Helical" evidence="7">
    <location>
        <begin position="167"/>
        <end position="184"/>
    </location>
</feature>
<feature type="transmembrane region" description="Helical" evidence="7">
    <location>
        <begin position="91"/>
        <end position="110"/>
    </location>
</feature>
<dbReference type="GeneID" id="37272013"/>
<evidence type="ECO:0000256" key="7">
    <source>
        <dbReference type="SAM" id="Phobius"/>
    </source>
</evidence>
<feature type="region of interest" description="Disordered" evidence="6">
    <location>
        <begin position="1"/>
        <end position="31"/>
    </location>
</feature>
<evidence type="ECO:0000313" key="8">
    <source>
        <dbReference type="EMBL" id="PWN94873.1"/>
    </source>
</evidence>
<accession>A0A316Z3W6</accession>
<dbReference type="AlphaFoldDB" id="A0A316Z3W6"/>
<dbReference type="OrthoDB" id="3648309at2759"/>
<proteinExistence type="inferred from homology"/>
<feature type="transmembrane region" description="Helical" evidence="7">
    <location>
        <begin position="191"/>
        <end position="210"/>
    </location>
</feature>
<protein>
    <submittedName>
        <fullName evidence="8">Putative FUN34-transmembrane protein</fullName>
    </submittedName>
</protein>
<dbReference type="RefSeq" id="XP_025595152.1">
    <property type="nucleotide sequence ID" value="XM_025744469.1"/>
</dbReference>